<accession>A0ABX7TPS9</accession>
<keyword evidence="1" id="KW-0732">Signal</keyword>
<feature type="chain" id="PRO_5046956147" evidence="1">
    <location>
        <begin position="36"/>
        <end position="116"/>
    </location>
</feature>
<feature type="signal peptide" evidence="1">
    <location>
        <begin position="1"/>
        <end position="35"/>
    </location>
</feature>
<dbReference type="RefSeq" id="WP_208032415.1">
    <property type="nucleotide sequence ID" value="NZ_CP071839.1"/>
</dbReference>
<organism evidence="2 3">
    <name type="scientific">Streptomyces cyanogenus</name>
    <dbReference type="NCBI Taxonomy" id="80860"/>
    <lineage>
        <taxon>Bacteria</taxon>
        <taxon>Bacillati</taxon>
        <taxon>Actinomycetota</taxon>
        <taxon>Actinomycetes</taxon>
        <taxon>Kitasatosporales</taxon>
        <taxon>Streptomycetaceae</taxon>
        <taxon>Streptomyces</taxon>
    </lineage>
</organism>
<evidence type="ECO:0000313" key="3">
    <source>
        <dbReference type="Proteomes" id="UP000663908"/>
    </source>
</evidence>
<proteinExistence type="predicted"/>
<reference evidence="2 3" key="1">
    <citation type="submission" date="2021-03" db="EMBL/GenBank/DDBJ databases">
        <title>Complete genome sequence of Streptomyces cyanogenus S136, producer of anticancer angucycline landomycin A.</title>
        <authorList>
            <person name="Hrab P."/>
            <person name="Ruckert C."/>
            <person name="Busche T."/>
            <person name="Ostash I."/>
            <person name="Kalinowski J."/>
            <person name="Fedorenko V."/>
            <person name="Yushchuk O."/>
            <person name="Ostash B."/>
        </authorList>
    </citation>
    <scope>NUCLEOTIDE SEQUENCE [LARGE SCALE GENOMIC DNA]</scope>
    <source>
        <strain evidence="2 3">S136</strain>
    </source>
</reference>
<evidence type="ECO:0000313" key="2">
    <source>
        <dbReference type="EMBL" id="QTD98732.1"/>
    </source>
</evidence>
<gene>
    <name evidence="2" type="ORF">S1361_15350</name>
</gene>
<dbReference type="Proteomes" id="UP000663908">
    <property type="component" value="Chromosome"/>
</dbReference>
<name>A0ABX7TPS9_STRCY</name>
<evidence type="ECO:0000256" key="1">
    <source>
        <dbReference type="SAM" id="SignalP"/>
    </source>
</evidence>
<sequence length="116" mass="11771">MSAAVRRTAYALGAVAAVLLALVAFNSFTSSTANAAVSNPTVRSQYFTTGSSTIYCPAGYIATGGGVGVDVPDSMYVSRTEPVQNSAGQPVGWKGDIRQRANGAAASGTVYVVCAQ</sequence>
<protein>
    <submittedName>
        <fullName evidence="2">Uncharacterized protein</fullName>
    </submittedName>
</protein>
<dbReference type="EMBL" id="CP071839">
    <property type="protein sequence ID" value="QTD98732.1"/>
    <property type="molecule type" value="Genomic_DNA"/>
</dbReference>
<keyword evidence="3" id="KW-1185">Reference proteome</keyword>